<sequence>MVDLIRVGLGSVSHQIRETASIAVTAGQSLSTWPPIEMPITFPFSVCPAPAQSSRPSVQLREAEESPAARRELQLLEDHRPWEMLDNMALAIIDQTYAALLEILGHAVPPPEEGDGGHVTVSHLFDAAVPGSPPEPPPALRVEASARHCRIYVVTAGREFARHAFRRQRSWPPRHRLNRASVSASLGALCLARADGGGRGDYWKCADDDVRPDVSGRGLLGVLDAIRARLDAAVRLEGRLLEIARAHRCRGDKVREILRVRTALEDMRREVDLGVIARRRRFQKRPRAVLITYRPEADMDVDREDEAEEVTKRLKALHV</sequence>
<dbReference type="Proteomes" id="UP000243499">
    <property type="component" value="Chromosome 2"/>
</dbReference>
<name>A0A2T8KRZ6_9POAL</name>
<dbReference type="AlphaFoldDB" id="A0A2T8KRZ6"/>
<protein>
    <submittedName>
        <fullName evidence="1">Uncharacterized protein</fullName>
    </submittedName>
</protein>
<accession>A0A2T8KRZ6</accession>
<reference evidence="1" key="1">
    <citation type="submission" date="2018-04" db="EMBL/GenBank/DDBJ databases">
        <title>WGS assembly of Panicum hallii.</title>
        <authorList>
            <person name="Lovell J."/>
            <person name="Jenkins J."/>
            <person name="Lowry D."/>
            <person name="Mamidi S."/>
            <person name="Sreedasyam A."/>
            <person name="Weng X."/>
            <person name="Barry K."/>
            <person name="Bonette J."/>
            <person name="Campitelli B."/>
            <person name="Daum C."/>
            <person name="Gordon S."/>
            <person name="Gould B."/>
            <person name="Lipzen A."/>
            <person name="Macqueen A."/>
            <person name="Palacio-Mejia J."/>
            <person name="Plott C."/>
            <person name="Shakirov E."/>
            <person name="Shu S."/>
            <person name="Yoshinaga Y."/>
            <person name="Zane M."/>
            <person name="Rokhsar D."/>
            <person name="Grimwood J."/>
            <person name="Schmutz J."/>
            <person name="Juenger T."/>
        </authorList>
    </citation>
    <scope>NUCLEOTIDE SEQUENCE [LARGE SCALE GENOMIC DNA]</scope>
    <source>
        <strain evidence="1">FIL2</strain>
    </source>
</reference>
<evidence type="ECO:0000313" key="1">
    <source>
        <dbReference type="EMBL" id="PVH64963.1"/>
    </source>
</evidence>
<dbReference type="EMBL" id="CM008047">
    <property type="protein sequence ID" value="PVH64963.1"/>
    <property type="molecule type" value="Genomic_DNA"/>
</dbReference>
<organism evidence="1">
    <name type="scientific">Panicum hallii</name>
    <dbReference type="NCBI Taxonomy" id="206008"/>
    <lineage>
        <taxon>Eukaryota</taxon>
        <taxon>Viridiplantae</taxon>
        <taxon>Streptophyta</taxon>
        <taxon>Embryophyta</taxon>
        <taxon>Tracheophyta</taxon>
        <taxon>Spermatophyta</taxon>
        <taxon>Magnoliopsida</taxon>
        <taxon>Liliopsida</taxon>
        <taxon>Poales</taxon>
        <taxon>Poaceae</taxon>
        <taxon>PACMAD clade</taxon>
        <taxon>Panicoideae</taxon>
        <taxon>Panicodae</taxon>
        <taxon>Paniceae</taxon>
        <taxon>Panicinae</taxon>
        <taxon>Panicum</taxon>
        <taxon>Panicum sect. Panicum</taxon>
    </lineage>
</organism>
<proteinExistence type="predicted"/>
<dbReference type="Gramene" id="PVH64963">
    <property type="protein sequence ID" value="PVH64963"/>
    <property type="gene ID" value="PAHAL_2G394400"/>
</dbReference>
<gene>
    <name evidence="1" type="ORF">PAHAL_2G394400</name>
</gene>